<keyword evidence="6 8" id="KW-0408">Iron</keyword>
<dbReference type="AlphaFoldDB" id="A0A378WVE6"/>
<gene>
    <name evidence="10" type="primary">vdh_1</name>
    <name evidence="10" type="ORF">NCTC13184_03237</name>
</gene>
<evidence type="ECO:0000256" key="8">
    <source>
        <dbReference type="RuleBase" id="RU000461"/>
    </source>
</evidence>
<evidence type="ECO:0000313" key="11">
    <source>
        <dbReference type="Proteomes" id="UP000255082"/>
    </source>
</evidence>
<dbReference type="PANTHER" id="PTHR46696">
    <property type="entry name" value="P450, PUTATIVE (EUROFUNG)-RELATED"/>
    <property type="match status" value="1"/>
</dbReference>
<evidence type="ECO:0000256" key="7">
    <source>
        <dbReference type="ARBA" id="ARBA00023033"/>
    </source>
</evidence>
<evidence type="ECO:0000256" key="4">
    <source>
        <dbReference type="ARBA" id="ARBA00022723"/>
    </source>
</evidence>
<protein>
    <submittedName>
        <fullName evidence="10">Vitamin D(3) 25-hydroxylase</fullName>
        <ecNumber evidence="10">1.14.15.15</ecNumber>
    </submittedName>
</protein>
<reference evidence="10 11" key="1">
    <citation type="submission" date="2018-06" db="EMBL/GenBank/DDBJ databases">
        <authorList>
            <consortium name="Pathogen Informatics"/>
            <person name="Doyle S."/>
        </authorList>
    </citation>
    <scope>NUCLEOTIDE SEQUENCE [LARGE SCALE GENOMIC DNA]</scope>
    <source>
        <strain evidence="10 11">NCTC13184</strain>
    </source>
</reference>
<dbReference type="SUPFAM" id="SSF48264">
    <property type="entry name" value="Cytochrome P450"/>
    <property type="match status" value="1"/>
</dbReference>
<dbReference type="CDD" id="cd20625">
    <property type="entry name" value="CYP164-like"/>
    <property type="match status" value="1"/>
</dbReference>
<dbReference type="PRINTS" id="PR00359">
    <property type="entry name" value="BP450"/>
</dbReference>
<evidence type="ECO:0000313" key="10">
    <source>
        <dbReference type="EMBL" id="SUA44717.1"/>
    </source>
</evidence>
<dbReference type="Proteomes" id="UP000255082">
    <property type="component" value="Unassembled WGS sequence"/>
</dbReference>
<dbReference type="Pfam" id="PF00067">
    <property type="entry name" value="p450"/>
    <property type="match status" value="1"/>
</dbReference>
<comment type="similarity">
    <text evidence="2 8">Belongs to the cytochrome P450 family.</text>
</comment>
<dbReference type="OrthoDB" id="142769at2"/>
<keyword evidence="7 8" id="KW-0503">Monooxygenase</keyword>
<dbReference type="FunFam" id="1.10.630.10:FF:000018">
    <property type="entry name" value="Cytochrome P450 monooxygenase"/>
    <property type="match status" value="1"/>
</dbReference>
<feature type="region of interest" description="Disordered" evidence="9">
    <location>
        <begin position="381"/>
        <end position="401"/>
    </location>
</feature>
<dbReference type="PANTHER" id="PTHR46696:SF6">
    <property type="entry name" value="P450, PUTATIVE (EUROFUNG)-RELATED"/>
    <property type="match status" value="1"/>
</dbReference>
<organism evidence="10 11">
    <name type="scientific">Nocardia africana</name>
    <dbReference type="NCBI Taxonomy" id="134964"/>
    <lineage>
        <taxon>Bacteria</taxon>
        <taxon>Bacillati</taxon>
        <taxon>Actinomycetota</taxon>
        <taxon>Actinomycetes</taxon>
        <taxon>Mycobacteriales</taxon>
        <taxon>Nocardiaceae</taxon>
        <taxon>Nocardia</taxon>
    </lineage>
</organism>
<dbReference type="InterPro" id="IPR002397">
    <property type="entry name" value="Cyt_P450_B"/>
</dbReference>
<evidence type="ECO:0000256" key="9">
    <source>
        <dbReference type="SAM" id="MobiDB-lite"/>
    </source>
</evidence>
<keyword evidence="5 8" id="KW-0560">Oxidoreductase</keyword>
<evidence type="ECO:0000256" key="1">
    <source>
        <dbReference type="ARBA" id="ARBA00001971"/>
    </source>
</evidence>
<dbReference type="GO" id="GO:0005506">
    <property type="term" value="F:iron ion binding"/>
    <property type="evidence" value="ECO:0007669"/>
    <property type="project" value="InterPro"/>
</dbReference>
<dbReference type="InterPro" id="IPR017972">
    <property type="entry name" value="Cyt_P450_CS"/>
</dbReference>
<dbReference type="RefSeq" id="WP_062965157.1">
    <property type="nucleotide sequence ID" value="NZ_JAJFOE010000001.1"/>
</dbReference>
<dbReference type="InterPro" id="IPR001128">
    <property type="entry name" value="Cyt_P450"/>
</dbReference>
<keyword evidence="3 8" id="KW-0349">Heme</keyword>
<dbReference type="InterPro" id="IPR036396">
    <property type="entry name" value="Cyt_P450_sf"/>
</dbReference>
<sequence length="401" mass="43759">MTATLDPFSPELRADPAPAYRALRAAGRLHEFRPGIYLVPHYADCDAIFGDPAFGHGYFSGINPFRPGVDPETLPGSFLLMDPPEHTRLRAMVAPSFTPRAIARLREHITRTAITLLDRAAAAGEVDFVTDVAYPLPLSTICTMLGIPPADHARFGVWTSAISRGLDPDALLSDDDKRARADAVRAFGEYFADLIARRRTEPGTDLLTKLATETPLRLADLVDMAVLLLIAGHETTMNLIATGVLALARNPGQRDVLRADPESSRPAVEEFLRFDTPVPFPTRVALRDVEFAGKTLPRGTGLILLVGSANRDPAAFTDPDTLDVLRFAATGATPRHLAFSHGPHFCVGAPLARLQGEVLFTQLMRRIPDFQLLDDAPPYRESISMRGPRTLPIRIPNQPAT</sequence>
<dbReference type="GO" id="GO:0047748">
    <property type="term" value="F:cholestanetetraol 26-dehydrogenase activity"/>
    <property type="evidence" value="ECO:0007669"/>
    <property type="project" value="UniProtKB-EC"/>
</dbReference>
<accession>A0A378WVE6</accession>
<dbReference type="GO" id="GO:0020037">
    <property type="term" value="F:heme binding"/>
    <property type="evidence" value="ECO:0007669"/>
    <property type="project" value="InterPro"/>
</dbReference>
<dbReference type="PROSITE" id="PS00086">
    <property type="entry name" value="CYTOCHROME_P450"/>
    <property type="match status" value="1"/>
</dbReference>
<keyword evidence="4 8" id="KW-0479">Metal-binding</keyword>
<proteinExistence type="inferred from homology"/>
<dbReference type="Gene3D" id="1.10.630.10">
    <property type="entry name" value="Cytochrome P450"/>
    <property type="match status" value="1"/>
</dbReference>
<dbReference type="EMBL" id="UGRU01000001">
    <property type="protein sequence ID" value="SUA44717.1"/>
    <property type="molecule type" value="Genomic_DNA"/>
</dbReference>
<dbReference type="EC" id="1.14.15.15" evidence="10"/>
<evidence type="ECO:0000256" key="3">
    <source>
        <dbReference type="ARBA" id="ARBA00022617"/>
    </source>
</evidence>
<evidence type="ECO:0000256" key="2">
    <source>
        <dbReference type="ARBA" id="ARBA00010617"/>
    </source>
</evidence>
<name>A0A378WVE6_9NOCA</name>
<comment type="cofactor">
    <cofactor evidence="1">
        <name>heme</name>
        <dbReference type="ChEBI" id="CHEBI:30413"/>
    </cofactor>
</comment>
<evidence type="ECO:0000256" key="5">
    <source>
        <dbReference type="ARBA" id="ARBA00023002"/>
    </source>
</evidence>
<evidence type="ECO:0000256" key="6">
    <source>
        <dbReference type="ARBA" id="ARBA00023004"/>
    </source>
</evidence>